<evidence type="ECO:0000259" key="3">
    <source>
        <dbReference type="Pfam" id="PF07859"/>
    </source>
</evidence>
<accession>A0ABV3DJI9</accession>
<evidence type="ECO:0000313" key="5">
    <source>
        <dbReference type="Proteomes" id="UP001551482"/>
    </source>
</evidence>
<dbReference type="SUPFAM" id="SSF53474">
    <property type="entry name" value="alpha/beta-Hydrolases"/>
    <property type="match status" value="1"/>
</dbReference>
<dbReference type="InterPro" id="IPR029058">
    <property type="entry name" value="AB_hydrolase_fold"/>
</dbReference>
<dbReference type="EMBL" id="JBEZFP010000052">
    <property type="protein sequence ID" value="MEU8135911.1"/>
    <property type="molecule type" value="Genomic_DNA"/>
</dbReference>
<proteinExistence type="inferred from homology"/>
<dbReference type="GO" id="GO:0016787">
    <property type="term" value="F:hydrolase activity"/>
    <property type="evidence" value="ECO:0007669"/>
    <property type="project" value="UniProtKB-KW"/>
</dbReference>
<evidence type="ECO:0000256" key="1">
    <source>
        <dbReference type="ARBA" id="ARBA00010515"/>
    </source>
</evidence>
<dbReference type="Pfam" id="PF07859">
    <property type="entry name" value="Abhydrolase_3"/>
    <property type="match status" value="1"/>
</dbReference>
<name>A0ABV3DJI9_9ACTN</name>
<comment type="similarity">
    <text evidence="1">Belongs to the 'GDXG' lipolytic enzyme family.</text>
</comment>
<sequence>MGLDAWNLPGEREGRPAPDDLAERRKAISAIPQQVEPGTTVSQEVFGGVPSLVVAVPDPVRTVFYLHGGGYRLGEAAGWTGFASRLAAAADARIVLVDYRLSPEAPFPGALRDAASAYDAVLAAFGPVTVGGDSAGGGLAAALALAIRDAGRPAPVALMLLSPWLDQTFESGAYARSGATDQLFGLEAARTGSDLYLQGHDPRDPLVSPVLADLAGLPATLLFAGGSEVLLDDATQFAQRAAAARVSVEAHFVAGMQHVWPTVFPDLPESIRALATMARFLRDN</sequence>
<keyword evidence="2 4" id="KW-0378">Hydrolase</keyword>
<gene>
    <name evidence="4" type="ORF">AB0C36_20635</name>
</gene>
<dbReference type="RefSeq" id="WP_358356030.1">
    <property type="nucleotide sequence ID" value="NZ_JBEZFP010000052.1"/>
</dbReference>
<dbReference type="Gene3D" id="3.40.50.1820">
    <property type="entry name" value="alpha/beta hydrolase"/>
    <property type="match status" value="1"/>
</dbReference>
<evidence type="ECO:0000256" key="2">
    <source>
        <dbReference type="ARBA" id="ARBA00022801"/>
    </source>
</evidence>
<dbReference type="PANTHER" id="PTHR48081">
    <property type="entry name" value="AB HYDROLASE SUPERFAMILY PROTEIN C4A8.06C"/>
    <property type="match status" value="1"/>
</dbReference>
<organism evidence="4 5">
    <name type="scientific">Streptodolium elevatio</name>
    <dbReference type="NCBI Taxonomy" id="3157996"/>
    <lineage>
        <taxon>Bacteria</taxon>
        <taxon>Bacillati</taxon>
        <taxon>Actinomycetota</taxon>
        <taxon>Actinomycetes</taxon>
        <taxon>Kitasatosporales</taxon>
        <taxon>Streptomycetaceae</taxon>
        <taxon>Streptodolium</taxon>
    </lineage>
</organism>
<reference evidence="4 5" key="1">
    <citation type="submission" date="2024-06" db="EMBL/GenBank/DDBJ databases">
        <title>The Natural Products Discovery Center: Release of the First 8490 Sequenced Strains for Exploring Actinobacteria Biosynthetic Diversity.</title>
        <authorList>
            <person name="Kalkreuter E."/>
            <person name="Kautsar S.A."/>
            <person name="Yang D."/>
            <person name="Bader C.D."/>
            <person name="Teijaro C.N."/>
            <person name="Fluegel L."/>
            <person name="Davis C.M."/>
            <person name="Simpson J.R."/>
            <person name="Lauterbach L."/>
            <person name="Steele A.D."/>
            <person name="Gui C."/>
            <person name="Meng S."/>
            <person name="Li G."/>
            <person name="Viehrig K."/>
            <person name="Ye F."/>
            <person name="Su P."/>
            <person name="Kiefer A.F."/>
            <person name="Nichols A."/>
            <person name="Cepeda A.J."/>
            <person name="Yan W."/>
            <person name="Fan B."/>
            <person name="Jiang Y."/>
            <person name="Adhikari A."/>
            <person name="Zheng C.-J."/>
            <person name="Schuster L."/>
            <person name="Cowan T.M."/>
            <person name="Smanski M.J."/>
            <person name="Chevrette M.G."/>
            <person name="De Carvalho L.P.S."/>
            <person name="Shen B."/>
        </authorList>
    </citation>
    <scope>NUCLEOTIDE SEQUENCE [LARGE SCALE GENOMIC DNA]</scope>
    <source>
        <strain evidence="4 5">NPDC048946</strain>
    </source>
</reference>
<evidence type="ECO:0000313" key="4">
    <source>
        <dbReference type="EMBL" id="MEU8135911.1"/>
    </source>
</evidence>
<feature type="domain" description="Alpha/beta hydrolase fold-3" evidence="3">
    <location>
        <begin position="63"/>
        <end position="260"/>
    </location>
</feature>
<dbReference type="InterPro" id="IPR050300">
    <property type="entry name" value="GDXG_lipolytic_enzyme"/>
</dbReference>
<comment type="caution">
    <text evidence="4">The sequence shown here is derived from an EMBL/GenBank/DDBJ whole genome shotgun (WGS) entry which is preliminary data.</text>
</comment>
<protein>
    <submittedName>
        <fullName evidence="4">Alpha/beta hydrolase fold domain-containing protein</fullName>
    </submittedName>
</protein>
<dbReference type="Proteomes" id="UP001551482">
    <property type="component" value="Unassembled WGS sequence"/>
</dbReference>
<dbReference type="InterPro" id="IPR013094">
    <property type="entry name" value="AB_hydrolase_3"/>
</dbReference>
<keyword evidence="5" id="KW-1185">Reference proteome</keyword>
<dbReference type="PANTHER" id="PTHR48081:SF30">
    <property type="entry name" value="ACETYL-HYDROLASE LIPR-RELATED"/>
    <property type="match status" value="1"/>
</dbReference>